<keyword evidence="2" id="KW-1185">Reference proteome</keyword>
<dbReference type="AlphaFoldDB" id="A0AA36IU76"/>
<name>A0AA36IU76_9DINO</name>
<feature type="non-terminal residue" evidence="1">
    <location>
        <position position="291"/>
    </location>
</feature>
<evidence type="ECO:0000313" key="1">
    <source>
        <dbReference type="EMBL" id="CAJ1393731.1"/>
    </source>
</evidence>
<dbReference type="EMBL" id="CAUJNA010002643">
    <property type="protein sequence ID" value="CAJ1393731.1"/>
    <property type="molecule type" value="Genomic_DNA"/>
</dbReference>
<accession>A0AA36IU76</accession>
<protein>
    <submittedName>
        <fullName evidence="1">Uncharacterized protein</fullName>
    </submittedName>
</protein>
<proteinExistence type="predicted"/>
<reference evidence="1" key="1">
    <citation type="submission" date="2023-08" db="EMBL/GenBank/DDBJ databases">
        <authorList>
            <person name="Chen Y."/>
            <person name="Shah S."/>
            <person name="Dougan E. K."/>
            <person name="Thang M."/>
            <person name="Chan C."/>
        </authorList>
    </citation>
    <scope>NUCLEOTIDE SEQUENCE</scope>
</reference>
<gene>
    <name evidence="1" type="ORF">EVOR1521_LOCUS18538</name>
</gene>
<sequence length="291" mass="31625">PAKEQKVLTNDGDRLWIIAKMADCTGAITLALRERAVLSLANVPDKEQFLDLLKEDGIQFPLMSSARIVLKDAQGIIVEAEEQSFTLQPTMAMSELSSYVQSITRRADATLPSTLKALTASAHYRVLVASGEVMQPCERALVLLKSTKRTHQTPLGDGFRLTTPGVQCGLEETEMATYEAVGTATNATLKDFVLDPPKTGERVMHALGLVVGVDVKTGKLLLEQIQPVRPEDVTHARDLLSRLIAWSATWAIESRKHSSGGGTKRAASEVPSATRTCRRLSACPTDAPFPY</sequence>
<organism evidence="1 2">
    <name type="scientific">Effrenium voratum</name>
    <dbReference type="NCBI Taxonomy" id="2562239"/>
    <lineage>
        <taxon>Eukaryota</taxon>
        <taxon>Sar</taxon>
        <taxon>Alveolata</taxon>
        <taxon>Dinophyceae</taxon>
        <taxon>Suessiales</taxon>
        <taxon>Symbiodiniaceae</taxon>
        <taxon>Effrenium</taxon>
    </lineage>
</organism>
<comment type="caution">
    <text evidence="1">The sequence shown here is derived from an EMBL/GenBank/DDBJ whole genome shotgun (WGS) entry which is preliminary data.</text>
</comment>
<evidence type="ECO:0000313" key="2">
    <source>
        <dbReference type="Proteomes" id="UP001178507"/>
    </source>
</evidence>
<dbReference type="Proteomes" id="UP001178507">
    <property type="component" value="Unassembled WGS sequence"/>
</dbReference>